<dbReference type="InterPro" id="IPR044068">
    <property type="entry name" value="CB"/>
</dbReference>
<proteinExistence type="predicted"/>
<evidence type="ECO:0000259" key="6">
    <source>
        <dbReference type="PROSITE" id="PS51900"/>
    </source>
</evidence>
<evidence type="ECO:0000313" key="8">
    <source>
        <dbReference type="EMBL" id="VBA53850.1"/>
    </source>
</evidence>
<evidence type="ECO:0000259" key="5">
    <source>
        <dbReference type="PROSITE" id="PS51898"/>
    </source>
</evidence>
<evidence type="ECO:0000313" key="10">
    <source>
        <dbReference type="EMBL" id="VBA55654.1"/>
    </source>
</evidence>
<evidence type="ECO:0000256" key="2">
    <source>
        <dbReference type="ARBA" id="ARBA00023125"/>
    </source>
</evidence>
<dbReference type="Gene3D" id="1.10.443.10">
    <property type="entry name" value="Intergrase catalytic core"/>
    <property type="match status" value="1"/>
</dbReference>
<accession>A0A498R4A0</accession>
<dbReference type="GO" id="GO:0006310">
    <property type="term" value="P:DNA recombination"/>
    <property type="evidence" value="ECO:0007669"/>
    <property type="project" value="UniProtKB-KW"/>
</dbReference>
<dbReference type="InterPro" id="IPR004107">
    <property type="entry name" value="Integrase_SAM-like_N"/>
</dbReference>
<dbReference type="Gene3D" id="1.10.150.130">
    <property type="match status" value="1"/>
</dbReference>
<keyword evidence="2 4" id="KW-0238">DNA-binding</keyword>
<dbReference type="RefSeq" id="WP_122502308.1">
    <property type="nucleotide sequence ID" value="NZ_UPHU01000001.1"/>
</dbReference>
<keyword evidence="3" id="KW-0233">DNA recombination</keyword>
<dbReference type="PANTHER" id="PTHR30349">
    <property type="entry name" value="PHAGE INTEGRASE-RELATED"/>
    <property type="match status" value="1"/>
</dbReference>
<evidence type="ECO:0000313" key="11">
    <source>
        <dbReference type="Proteomes" id="UP000268285"/>
    </source>
</evidence>
<evidence type="ECO:0000256" key="3">
    <source>
        <dbReference type="ARBA" id="ARBA00023172"/>
    </source>
</evidence>
<evidence type="ECO:0000313" key="9">
    <source>
        <dbReference type="EMBL" id="VBA55023.1"/>
    </source>
</evidence>
<feature type="domain" description="Tyr recombinase" evidence="5">
    <location>
        <begin position="119"/>
        <end position="304"/>
    </location>
</feature>
<dbReference type="InterPro" id="IPR010998">
    <property type="entry name" value="Integrase_recombinase_N"/>
</dbReference>
<dbReference type="PANTHER" id="PTHR30349:SF81">
    <property type="entry name" value="TYROSINE RECOMBINASE XERC"/>
    <property type="match status" value="1"/>
</dbReference>
<gene>
    <name evidence="10" type="primary">xerD_11</name>
    <name evidence="7" type="synonym">xerD_3</name>
    <name evidence="8" type="synonym">xerD_8</name>
    <name evidence="9" type="synonym">xerD_9</name>
    <name evidence="7" type="ORF">LAUMK142_03252</name>
    <name evidence="8" type="ORF">LAUMK142_04338</name>
    <name evidence="9" type="ORF">LAUMK142_04911</name>
    <name evidence="10" type="ORF">LAUMK142_05192</name>
</gene>
<dbReference type="GO" id="GO:0003677">
    <property type="term" value="F:DNA binding"/>
    <property type="evidence" value="ECO:0007669"/>
    <property type="project" value="UniProtKB-UniRule"/>
</dbReference>
<dbReference type="GO" id="GO:0015074">
    <property type="term" value="P:DNA integration"/>
    <property type="evidence" value="ECO:0007669"/>
    <property type="project" value="UniProtKB-KW"/>
</dbReference>
<dbReference type="InterPro" id="IPR002104">
    <property type="entry name" value="Integrase_catalytic"/>
</dbReference>
<organism evidence="10 11">
    <name type="scientific">Mycobacterium pseudokansasii</name>
    <dbReference type="NCBI Taxonomy" id="2341080"/>
    <lineage>
        <taxon>Bacteria</taxon>
        <taxon>Bacillati</taxon>
        <taxon>Actinomycetota</taxon>
        <taxon>Actinomycetes</taxon>
        <taxon>Mycobacteriales</taxon>
        <taxon>Mycobacteriaceae</taxon>
        <taxon>Mycobacterium</taxon>
    </lineage>
</organism>
<dbReference type="OrthoDB" id="9801717at2"/>
<reference evidence="10 11" key="1">
    <citation type="submission" date="2018-09" db="EMBL/GenBank/DDBJ databases">
        <authorList>
            <person name="Tagini F."/>
        </authorList>
    </citation>
    <scope>NUCLEOTIDE SEQUENCE [LARGE SCALE GENOMIC DNA]</scope>
    <source>
        <strain evidence="10 11">MK142</strain>
    </source>
</reference>
<name>A0A498R4A0_9MYCO</name>
<dbReference type="PROSITE" id="PS51900">
    <property type="entry name" value="CB"/>
    <property type="match status" value="1"/>
</dbReference>
<dbReference type="EMBL" id="UPHU01000001">
    <property type="protein sequence ID" value="VBA51765.1"/>
    <property type="molecule type" value="Genomic_DNA"/>
</dbReference>
<dbReference type="Pfam" id="PF02899">
    <property type="entry name" value="Phage_int_SAM_1"/>
    <property type="match status" value="1"/>
</dbReference>
<dbReference type="InterPro" id="IPR050090">
    <property type="entry name" value="Tyrosine_recombinase_XerCD"/>
</dbReference>
<evidence type="ECO:0000256" key="4">
    <source>
        <dbReference type="PROSITE-ProRule" id="PRU01248"/>
    </source>
</evidence>
<dbReference type="AlphaFoldDB" id="A0A498R4A0"/>
<keyword evidence="1" id="KW-0229">DNA integration</keyword>
<dbReference type="EMBL" id="UPHU01000001">
    <property type="protein sequence ID" value="VBA53850.1"/>
    <property type="molecule type" value="Genomic_DNA"/>
</dbReference>
<dbReference type="InterPro" id="IPR011010">
    <property type="entry name" value="DNA_brk_join_enz"/>
</dbReference>
<dbReference type="Proteomes" id="UP000268285">
    <property type="component" value="Unassembled WGS sequence"/>
</dbReference>
<protein>
    <submittedName>
        <fullName evidence="10">Tyrosine recombinase XerD</fullName>
    </submittedName>
</protein>
<evidence type="ECO:0000256" key="1">
    <source>
        <dbReference type="ARBA" id="ARBA00022908"/>
    </source>
</evidence>
<feature type="domain" description="Core-binding (CB)" evidence="6">
    <location>
        <begin position="2"/>
        <end position="95"/>
    </location>
</feature>
<sequence>MTALAPILQAYFTDRLIGQLQASPNTIAGYRDTFRLLLGYTATRTAKPPSQLDLADLDAPSVAGFLDHLEHDRGNSVRTRNTRLAAIHSLFGYAALRHPEHAASIQRVLAVPPKRFQRNLITYLTNEEADALLAACDPDTWAGRRDHAMLALTLQTGLRISELTALSVADLQLGRGAHVHCIGKGRKQRNTPLLPDTVEVLRGWLAERRGAPDDPLFPTSTGRSLSRDAVERRITLYTNRARGSCPSLRSKRVTAHTLRHSAAMALLLAGVDITVIALWLGHEQTATAELYLHADMTLKERAIAATAPTHTKPGRYQPPDPILAFLEGL</sequence>
<evidence type="ECO:0000313" key="7">
    <source>
        <dbReference type="EMBL" id="VBA51765.1"/>
    </source>
</evidence>
<dbReference type="PROSITE" id="PS51898">
    <property type="entry name" value="TYR_RECOMBINASE"/>
    <property type="match status" value="1"/>
</dbReference>
<dbReference type="EMBL" id="UPHU01000001">
    <property type="protein sequence ID" value="VBA55654.1"/>
    <property type="molecule type" value="Genomic_DNA"/>
</dbReference>
<dbReference type="InterPro" id="IPR013762">
    <property type="entry name" value="Integrase-like_cat_sf"/>
</dbReference>
<dbReference type="SUPFAM" id="SSF56349">
    <property type="entry name" value="DNA breaking-rejoining enzymes"/>
    <property type="match status" value="1"/>
</dbReference>
<dbReference type="Pfam" id="PF00589">
    <property type="entry name" value="Phage_integrase"/>
    <property type="match status" value="1"/>
</dbReference>
<dbReference type="EMBL" id="UPHU01000001">
    <property type="protein sequence ID" value="VBA55023.1"/>
    <property type="molecule type" value="Genomic_DNA"/>
</dbReference>
<keyword evidence="11" id="KW-1185">Reference proteome</keyword>